<dbReference type="PROSITE" id="PS51257">
    <property type="entry name" value="PROKAR_LIPOPROTEIN"/>
    <property type="match status" value="1"/>
</dbReference>
<evidence type="ECO:0000313" key="2">
    <source>
        <dbReference type="Proteomes" id="UP000193986"/>
    </source>
</evidence>
<dbReference type="AlphaFoldDB" id="A0A1Y2BDS7"/>
<protein>
    <submittedName>
        <fullName evidence="1">Uncharacterized protein</fullName>
    </submittedName>
</protein>
<organism evidence="1 2">
    <name type="scientific">Naematelia encephala</name>
    <dbReference type="NCBI Taxonomy" id="71784"/>
    <lineage>
        <taxon>Eukaryota</taxon>
        <taxon>Fungi</taxon>
        <taxon>Dikarya</taxon>
        <taxon>Basidiomycota</taxon>
        <taxon>Agaricomycotina</taxon>
        <taxon>Tremellomycetes</taxon>
        <taxon>Tremellales</taxon>
        <taxon>Naemateliaceae</taxon>
        <taxon>Naematelia</taxon>
    </lineage>
</organism>
<dbReference type="EMBL" id="MCFC01000008">
    <property type="protein sequence ID" value="ORY32934.1"/>
    <property type="molecule type" value="Genomic_DNA"/>
</dbReference>
<gene>
    <name evidence="1" type="ORF">BCR39DRAFT_522440</name>
</gene>
<dbReference type="Proteomes" id="UP000193986">
    <property type="component" value="Unassembled WGS sequence"/>
</dbReference>
<comment type="caution">
    <text evidence="1">The sequence shown here is derived from an EMBL/GenBank/DDBJ whole genome shotgun (WGS) entry which is preliminary data.</text>
</comment>
<keyword evidence="2" id="KW-1185">Reference proteome</keyword>
<reference evidence="1 2" key="1">
    <citation type="submission" date="2016-07" db="EMBL/GenBank/DDBJ databases">
        <title>Pervasive Adenine N6-methylation of Active Genes in Fungi.</title>
        <authorList>
            <consortium name="DOE Joint Genome Institute"/>
            <person name="Mondo S.J."/>
            <person name="Dannebaum R.O."/>
            <person name="Kuo R.C."/>
            <person name="Labutti K."/>
            <person name="Haridas S."/>
            <person name="Kuo A."/>
            <person name="Salamov A."/>
            <person name="Ahrendt S.R."/>
            <person name="Lipzen A."/>
            <person name="Sullivan W."/>
            <person name="Andreopoulos W.B."/>
            <person name="Clum A."/>
            <person name="Lindquist E."/>
            <person name="Daum C."/>
            <person name="Ramamoorthy G.K."/>
            <person name="Gryganskyi A."/>
            <person name="Culley D."/>
            <person name="Magnuson J.K."/>
            <person name="James T.Y."/>
            <person name="O'Malley M.A."/>
            <person name="Stajich J.E."/>
            <person name="Spatafora J.W."/>
            <person name="Visel A."/>
            <person name="Grigoriev I.V."/>
        </authorList>
    </citation>
    <scope>NUCLEOTIDE SEQUENCE [LARGE SCALE GENOMIC DNA]</scope>
    <source>
        <strain evidence="1 2">68-887.2</strain>
    </source>
</reference>
<name>A0A1Y2BDS7_9TREE</name>
<accession>A0A1Y2BDS7</accession>
<evidence type="ECO:0000313" key="1">
    <source>
        <dbReference type="EMBL" id="ORY32934.1"/>
    </source>
</evidence>
<sequence>MWIQYKLALGNNVTLFFFSSCWIRTYNDAQKPWVDEPNQINSLSLCLSPSLSSSCTLISLQSILSVHA</sequence>
<proteinExistence type="predicted"/>
<dbReference type="InParanoid" id="A0A1Y2BDS7"/>